<dbReference type="InterPro" id="IPR003423">
    <property type="entry name" value="OMP_efflux"/>
</dbReference>
<dbReference type="Proteomes" id="UP000571084">
    <property type="component" value="Unassembled WGS sequence"/>
</dbReference>
<dbReference type="GO" id="GO:0031640">
    <property type="term" value="P:killing of cells of another organism"/>
    <property type="evidence" value="ECO:0007669"/>
    <property type="project" value="UniProtKB-KW"/>
</dbReference>
<sequence length="473" mass="49735">MKRLWPVFWLLALVPQIVMALNFLDDPFNSGTAISTTVDKNMAQAGLCGGQLPPLLTLVDAVSRALCSNPQTKQSWSEVKLRAARIGSSQAAYLPTVEARGNIAKSANRVTIPDFPAADSTLNTHNSDVSLSLNWVLYDFGLRAANLTSARELLNAAVATQDDVLQTVFLSAVSAFDAAQAAQARLIATQDAEQAAAQSLRAAAGKYAAGAGTLADRLQAQTAAAASVVERMRAGGDWQTALGGLASVIGLRPDTPLHLAELSTGEENTAQAPAFEQAVGELIEMALRVHPKILAAAAQLRSAQAQVAAARAQGKPTVSLFMSGDRSDTPIATAASRQVISSRSIGIQLNIPLLDGVSRHYQVRAALAQVEGAEAALAEAQRLVALEVWNSAQSLHAELENATATGLLMQSARQSMVVAQGRYKAGIGTMLELLKAQSELAASAQQRILALTRGQTARLRLAASLARLRVDAL</sequence>
<evidence type="ECO:0000256" key="6">
    <source>
        <dbReference type="ARBA" id="ARBA00023237"/>
    </source>
</evidence>
<name>A0A840RYI6_9BURK</name>
<keyword evidence="3" id="KW-1134">Transmembrane beta strand</keyword>
<evidence type="ECO:0000256" key="3">
    <source>
        <dbReference type="ARBA" id="ARBA00022452"/>
    </source>
</evidence>
<dbReference type="InterPro" id="IPR028351">
    <property type="entry name" value="CyaE"/>
</dbReference>
<dbReference type="Pfam" id="PF02321">
    <property type="entry name" value="OEP"/>
    <property type="match status" value="2"/>
</dbReference>
<dbReference type="SUPFAM" id="SSF56954">
    <property type="entry name" value="Outer membrane efflux proteins (OEP)"/>
    <property type="match status" value="1"/>
</dbReference>
<dbReference type="InterPro" id="IPR051906">
    <property type="entry name" value="TolC-like"/>
</dbReference>
<keyword evidence="6 7" id="KW-0998">Cell outer membrane</keyword>
<dbReference type="GO" id="GO:0015562">
    <property type="term" value="F:efflux transmembrane transporter activity"/>
    <property type="evidence" value="ECO:0007669"/>
    <property type="project" value="InterPro"/>
</dbReference>
<keyword evidence="9" id="KW-1185">Reference proteome</keyword>
<dbReference type="EMBL" id="JACHHQ010000012">
    <property type="protein sequence ID" value="MBB5202292.1"/>
    <property type="molecule type" value="Genomic_DNA"/>
</dbReference>
<keyword evidence="2 7" id="KW-0813">Transport</keyword>
<dbReference type="Gene3D" id="1.20.1600.10">
    <property type="entry name" value="Outer membrane efflux proteins (OEP)"/>
    <property type="match status" value="1"/>
</dbReference>
<evidence type="ECO:0000313" key="8">
    <source>
        <dbReference type="EMBL" id="MBB5202292.1"/>
    </source>
</evidence>
<evidence type="ECO:0000256" key="7">
    <source>
        <dbReference type="PIRNR" id="PIRNR001892"/>
    </source>
</evidence>
<dbReference type="PANTHER" id="PTHR30026">
    <property type="entry name" value="OUTER MEMBRANE PROTEIN TOLC"/>
    <property type="match status" value="1"/>
</dbReference>
<dbReference type="GO" id="GO:0015288">
    <property type="term" value="F:porin activity"/>
    <property type="evidence" value="ECO:0007669"/>
    <property type="project" value="TreeGrafter"/>
</dbReference>
<keyword evidence="7" id="KW-0354">Hemolysis</keyword>
<comment type="caution">
    <text evidence="8">The sequence shown here is derived from an EMBL/GenBank/DDBJ whole genome shotgun (WGS) entry which is preliminary data.</text>
</comment>
<comment type="similarity">
    <text evidence="1 7">Belongs to the outer membrane factor (OMF) (TC 1.B.17) family.</text>
</comment>
<evidence type="ECO:0000256" key="5">
    <source>
        <dbReference type="ARBA" id="ARBA00023136"/>
    </source>
</evidence>
<evidence type="ECO:0000256" key="4">
    <source>
        <dbReference type="ARBA" id="ARBA00022692"/>
    </source>
</evidence>
<evidence type="ECO:0000313" key="9">
    <source>
        <dbReference type="Proteomes" id="UP000571084"/>
    </source>
</evidence>
<dbReference type="PANTHER" id="PTHR30026:SF20">
    <property type="entry name" value="OUTER MEMBRANE PROTEIN TOLC"/>
    <property type="match status" value="1"/>
</dbReference>
<dbReference type="PIRSF" id="PIRSF001892">
    <property type="entry name" value="CyaE"/>
    <property type="match status" value="1"/>
</dbReference>
<dbReference type="RefSeq" id="WP_168056443.1">
    <property type="nucleotide sequence ID" value="NZ_JAAOZT010000009.1"/>
</dbReference>
<keyword evidence="7" id="KW-0204">Cytolysis</keyword>
<organism evidence="8 9">
    <name type="scientific">Glaciimonas immobilis</name>
    <dbReference type="NCBI Taxonomy" id="728004"/>
    <lineage>
        <taxon>Bacteria</taxon>
        <taxon>Pseudomonadati</taxon>
        <taxon>Pseudomonadota</taxon>
        <taxon>Betaproteobacteria</taxon>
        <taxon>Burkholderiales</taxon>
        <taxon>Oxalobacteraceae</taxon>
        <taxon>Glaciimonas</taxon>
    </lineage>
</organism>
<dbReference type="AlphaFoldDB" id="A0A840RYI6"/>
<dbReference type="GO" id="GO:0009279">
    <property type="term" value="C:cell outer membrane"/>
    <property type="evidence" value="ECO:0007669"/>
    <property type="project" value="UniProtKB-SubCell"/>
</dbReference>
<reference evidence="8 9" key="1">
    <citation type="submission" date="2020-08" db="EMBL/GenBank/DDBJ databases">
        <title>Genomic Encyclopedia of Type Strains, Phase IV (KMG-IV): sequencing the most valuable type-strain genomes for metagenomic binning, comparative biology and taxonomic classification.</title>
        <authorList>
            <person name="Goeker M."/>
        </authorList>
    </citation>
    <scope>NUCLEOTIDE SEQUENCE [LARGE SCALE GENOMIC DNA]</scope>
    <source>
        <strain evidence="8 9">DSM 23240</strain>
    </source>
</reference>
<accession>A0A840RYI6</accession>
<keyword evidence="5 7" id="KW-0472">Membrane</keyword>
<comment type="subcellular location">
    <subcellularLocation>
        <location evidence="7">Cell outer membrane</location>
        <topology evidence="7">Peripheral membrane protein</topology>
    </subcellularLocation>
</comment>
<evidence type="ECO:0000256" key="1">
    <source>
        <dbReference type="ARBA" id="ARBA00007613"/>
    </source>
</evidence>
<keyword evidence="4" id="KW-0812">Transmembrane</keyword>
<dbReference type="GO" id="GO:1990281">
    <property type="term" value="C:efflux pump complex"/>
    <property type="evidence" value="ECO:0007669"/>
    <property type="project" value="TreeGrafter"/>
</dbReference>
<protein>
    <recommendedName>
        <fullName evidence="7">Protein CyaE</fullName>
    </recommendedName>
</protein>
<proteinExistence type="inferred from homology"/>
<evidence type="ECO:0000256" key="2">
    <source>
        <dbReference type="ARBA" id="ARBA00022448"/>
    </source>
</evidence>
<comment type="function">
    <text evidence="7">CyaE is necessary for transport of calmodulin-sensitive adenylate cyclase-hemolysin (cyclolysin).</text>
</comment>
<gene>
    <name evidence="8" type="ORF">HNR39_004156</name>
</gene>